<evidence type="ECO:0000259" key="11">
    <source>
        <dbReference type="Pfam" id="PF25994"/>
    </source>
</evidence>
<evidence type="ECO:0000313" key="13">
    <source>
        <dbReference type="EMBL" id="PPC77995.1"/>
    </source>
</evidence>
<evidence type="ECO:0000256" key="8">
    <source>
        <dbReference type="ARBA" id="ARBA00023136"/>
    </source>
</evidence>
<evidence type="ECO:0000256" key="6">
    <source>
        <dbReference type="ARBA" id="ARBA00022692"/>
    </source>
</evidence>
<keyword evidence="6 9" id="KW-0812">Transmembrane</keyword>
<dbReference type="AlphaFoldDB" id="A0A2S5KTM2"/>
<dbReference type="OrthoDB" id="9775513at2"/>
<gene>
    <name evidence="13" type="ORF">C4K68_07610</name>
</gene>
<dbReference type="GO" id="GO:0009306">
    <property type="term" value="P:protein secretion"/>
    <property type="evidence" value="ECO:0007669"/>
    <property type="project" value="InterPro"/>
</dbReference>
<dbReference type="PANTHER" id="PTHR30386:SF26">
    <property type="entry name" value="TRANSPORT PROTEIN COMB"/>
    <property type="match status" value="1"/>
</dbReference>
<keyword evidence="8 9" id="KW-0472">Membrane</keyword>
<feature type="coiled-coil region" evidence="10">
    <location>
        <begin position="163"/>
        <end position="190"/>
    </location>
</feature>
<organism evidence="13 14">
    <name type="scientific">Proteobacteria bacterium 228</name>
    <dbReference type="NCBI Taxonomy" id="2083153"/>
    <lineage>
        <taxon>Bacteria</taxon>
        <taxon>Pseudomonadati</taxon>
        <taxon>Pseudomonadota</taxon>
    </lineage>
</organism>
<evidence type="ECO:0000256" key="10">
    <source>
        <dbReference type="SAM" id="Coils"/>
    </source>
</evidence>
<keyword evidence="5 9" id="KW-0997">Cell inner membrane</keyword>
<name>A0A2S5KTM2_9PROT</name>
<evidence type="ECO:0000256" key="7">
    <source>
        <dbReference type="ARBA" id="ARBA00022989"/>
    </source>
</evidence>
<evidence type="ECO:0000256" key="9">
    <source>
        <dbReference type="RuleBase" id="RU365093"/>
    </source>
</evidence>
<comment type="subcellular location">
    <subcellularLocation>
        <location evidence="1 9">Cell inner membrane</location>
        <topology evidence="1 9">Single-pass membrane protein</topology>
    </subcellularLocation>
</comment>
<proteinExistence type="inferred from homology"/>
<accession>A0A2S5KTM2</accession>
<comment type="similarity">
    <text evidence="2 9">Belongs to the membrane fusion protein (MFP) (TC 8.A.1) family.</text>
</comment>
<dbReference type="PANTHER" id="PTHR30386">
    <property type="entry name" value="MEMBRANE FUSION SUBUNIT OF EMRAB-TOLC MULTIDRUG EFFLUX PUMP"/>
    <property type="match status" value="1"/>
</dbReference>
<feature type="domain" description="AprE-like long alpha-helical hairpin" evidence="11">
    <location>
        <begin position="108"/>
        <end position="284"/>
    </location>
</feature>
<protein>
    <recommendedName>
        <fullName evidence="9">Membrane fusion protein (MFP) family protein</fullName>
    </recommendedName>
</protein>
<feature type="transmembrane region" description="Helical" evidence="9">
    <location>
        <begin position="33"/>
        <end position="51"/>
    </location>
</feature>
<reference evidence="13 14" key="1">
    <citation type="submission" date="2018-02" db="EMBL/GenBank/DDBJ databases">
        <title>novel marine gammaproteobacteria from coastal saline agro ecosystem.</title>
        <authorList>
            <person name="Krishnan R."/>
            <person name="Ramesh Kumar N."/>
        </authorList>
    </citation>
    <scope>NUCLEOTIDE SEQUENCE [LARGE SCALE GENOMIC DNA]</scope>
    <source>
        <strain evidence="13 14">228</strain>
    </source>
</reference>
<dbReference type="Pfam" id="PF25994">
    <property type="entry name" value="HH_AprE"/>
    <property type="match status" value="1"/>
</dbReference>
<keyword evidence="7 9" id="KW-1133">Transmembrane helix</keyword>
<dbReference type="EMBL" id="PRLP01000022">
    <property type="protein sequence ID" value="PPC77995.1"/>
    <property type="molecule type" value="Genomic_DNA"/>
</dbReference>
<dbReference type="InterPro" id="IPR058781">
    <property type="entry name" value="HH_AprE-like"/>
</dbReference>
<dbReference type="Gene3D" id="2.40.30.170">
    <property type="match status" value="1"/>
</dbReference>
<sequence length="440" mass="49709">MIFTSAGKKEQHLEFASDLAEALRNQDIERGKWLYWSVILLMVLAITWAYFAKLDEITRGNAKVIPSNQLQTVQNLEGGIVSEILVKEGQHVSTGDVLVKIDATRFNASFMENQQKKNSLEAKIARLQAETEGKPFVPKGNDDFWKEEDNFYQIRQRSQQEQLSTLQYQVKQRERELEEAQTKLGQLKRSYGLIMKELNITRPLAKQGVVSEVELIRLERDANDAKGQMDALSVSIPRLTAALNENKQKIAELNVGFRRDAQKDLNDALTDYRSLSEMGGALKDQVTRTTVRAPVDGIVQRILVNTVGGVVQPGMDIIEVVPTKDTLLIEAKIKPRDIAYLHPDQKAMVRFTAYDFSTYGGLEAELVNISPDTVLDDVDHEYYYIVRLRTLKSHLGDANSPLPIIPGMTATVDIMTGKKSVLDYLLKPVYRAKETALRER</sequence>
<dbReference type="Gene3D" id="2.40.50.100">
    <property type="match status" value="2"/>
</dbReference>
<evidence type="ECO:0000256" key="1">
    <source>
        <dbReference type="ARBA" id="ARBA00004377"/>
    </source>
</evidence>
<dbReference type="InterPro" id="IPR010129">
    <property type="entry name" value="T1SS_HlyD"/>
</dbReference>
<dbReference type="GO" id="GO:0005886">
    <property type="term" value="C:plasma membrane"/>
    <property type="evidence" value="ECO:0007669"/>
    <property type="project" value="UniProtKB-SubCell"/>
</dbReference>
<dbReference type="InterPro" id="IPR058982">
    <property type="entry name" value="Beta-barrel_AprE"/>
</dbReference>
<evidence type="ECO:0000256" key="3">
    <source>
        <dbReference type="ARBA" id="ARBA00022448"/>
    </source>
</evidence>
<evidence type="ECO:0000256" key="5">
    <source>
        <dbReference type="ARBA" id="ARBA00022519"/>
    </source>
</evidence>
<dbReference type="Pfam" id="PF26002">
    <property type="entry name" value="Beta-barrel_AprE"/>
    <property type="match status" value="1"/>
</dbReference>
<dbReference type="NCBIfam" id="TIGR01843">
    <property type="entry name" value="type_I_hlyD"/>
    <property type="match status" value="1"/>
</dbReference>
<keyword evidence="10" id="KW-0175">Coiled coil</keyword>
<dbReference type="PROSITE" id="PS00543">
    <property type="entry name" value="HLYD_FAMILY"/>
    <property type="match status" value="1"/>
</dbReference>
<keyword evidence="3 9" id="KW-0813">Transport</keyword>
<evidence type="ECO:0000256" key="2">
    <source>
        <dbReference type="ARBA" id="ARBA00009477"/>
    </source>
</evidence>
<keyword evidence="4 9" id="KW-1003">Cell membrane</keyword>
<evidence type="ECO:0000256" key="4">
    <source>
        <dbReference type="ARBA" id="ARBA00022475"/>
    </source>
</evidence>
<dbReference type="InterPro" id="IPR050739">
    <property type="entry name" value="MFP"/>
</dbReference>
<evidence type="ECO:0000313" key="14">
    <source>
        <dbReference type="Proteomes" id="UP000238196"/>
    </source>
</evidence>
<comment type="caution">
    <text evidence="13">The sequence shown here is derived from an EMBL/GenBank/DDBJ whole genome shotgun (WGS) entry which is preliminary data.</text>
</comment>
<dbReference type="PRINTS" id="PR01490">
    <property type="entry name" value="RTXTOXIND"/>
</dbReference>
<evidence type="ECO:0000259" key="12">
    <source>
        <dbReference type="Pfam" id="PF26002"/>
    </source>
</evidence>
<dbReference type="Proteomes" id="UP000238196">
    <property type="component" value="Unassembled WGS sequence"/>
</dbReference>
<dbReference type="InterPro" id="IPR006144">
    <property type="entry name" value="Secretion_HlyD_CS"/>
</dbReference>
<feature type="domain" description="AprE-like beta-barrel" evidence="12">
    <location>
        <begin position="327"/>
        <end position="417"/>
    </location>
</feature>